<dbReference type="Proteomes" id="UP000198814">
    <property type="component" value="Unassembled WGS sequence"/>
</dbReference>
<dbReference type="EMBL" id="FODO01000011">
    <property type="protein sequence ID" value="SEO52290.1"/>
    <property type="molecule type" value="Genomic_DNA"/>
</dbReference>
<sequence length="40" mass="4612">MSKQTIKVVAHVIARTDKIPEVHKRFCTESSHQHARKQDA</sequence>
<keyword evidence="2" id="KW-1185">Reference proteome</keyword>
<gene>
    <name evidence="1" type="ORF">SAMN05216333_11193</name>
</gene>
<organism evidence="1 2">
    <name type="scientific">Nitrosomonas oligotropha</name>
    <dbReference type="NCBI Taxonomy" id="42354"/>
    <lineage>
        <taxon>Bacteria</taxon>
        <taxon>Pseudomonadati</taxon>
        <taxon>Pseudomonadota</taxon>
        <taxon>Betaproteobacteria</taxon>
        <taxon>Nitrosomonadales</taxon>
        <taxon>Nitrosomonadaceae</taxon>
        <taxon>Nitrosomonas</taxon>
    </lineage>
</organism>
<evidence type="ECO:0000313" key="1">
    <source>
        <dbReference type="EMBL" id="SEO52290.1"/>
    </source>
</evidence>
<reference evidence="2" key="1">
    <citation type="submission" date="2016-10" db="EMBL/GenBank/DDBJ databases">
        <authorList>
            <person name="Varghese N."/>
            <person name="Submissions S."/>
        </authorList>
    </citation>
    <scope>NUCLEOTIDE SEQUENCE [LARGE SCALE GENOMIC DNA]</scope>
    <source>
        <strain evidence="2">Nm76</strain>
    </source>
</reference>
<protein>
    <submittedName>
        <fullName evidence="1">Uncharacterized protein</fullName>
    </submittedName>
</protein>
<dbReference type="RefSeq" id="WP_256206201.1">
    <property type="nucleotide sequence ID" value="NZ_FNOE01000009.1"/>
</dbReference>
<accession>A0A1H8QDH6</accession>
<name>A0A1H8QDH6_9PROT</name>
<dbReference type="AlphaFoldDB" id="A0A1H8QDH6"/>
<evidence type="ECO:0000313" key="2">
    <source>
        <dbReference type="Proteomes" id="UP000198814"/>
    </source>
</evidence>
<proteinExistence type="predicted"/>